<dbReference type="InterPro" id="IPR000157">
    <property type="entry name" value="TIR_dom"/>
</dbReference>
<dbReference type="Proteomes" id="UP001427805">
    <property type="component" value="Unassembled WGS sequence"/>
</dbReference>
<keyword evidence="3" id="KW-1185">Reference proteome</keyword>
<dbReference type="EMBL" id="JBDIZK010000006">
    <property type="protein sequence ID" value="MEN3747797.1"/>
    <property type="molecule type" value="Genomic_DNA"/>
</dbReference>
<dbReference type="Gene3D" id="3.40.50.10140">
    <property type="entry name" value="Toll/interleukin-1 receptor homology (TIR) domain"/>
    <property type="match status" value="1"/>
</dbReference>
<sequence>MSGPPSVFISYSWDSDEHKVWVRELGERLVLNGVQVKLDQWDLVPGDSLTHFMESQIDACDFVLVVCTPSYARKSISRSGGVGYEQQIISGSLASGVERRKFIPLVRDGEMRAGPEFAIPPHFQGILAIDIRGPNGLDSQLESLLRAIFKVPAAAAPALGRPPAFVQEAQTGSVSDKPDKPARLSMIEFDGWQLISGVAMNEQYPNTFSIPTAEQRAKVVPSDFVKLSFEVGAYDPEEEDAVTTLGERMWVEVKGAYGPYLWGTLSNLPTFDGAEIGLEFGSEIVFLPEHIIDIASAEQQARDEADMLVRKKAAKDPE</sequence>
<name>A0ABV0B8A2_9SPHN</name>
<proteinExistence type="predicted"/>
<dbReference type="SUPFAM" id="SSF52200">
    <property type="entry name" value="Toll/Interleukin receptor TIR domain"/>
    <property type="match status" value="1"/>
</dbReference>
<keyword evidence="2" id="KW-0675">Receptor</keyword>
<dbReference type="RefSeq" id="WP_346246807.1">
    <property type="nucleotide sequence ID" value="NZ_JBDIZK010000006.1"/>
</dbReference>
<accession>A0ABV0B8A2</accession>
<reference evidence="2 3" key="1">
    <citation type="submission" date="2024-05" db="EMBL/GenBank/DDBJ databases">
        <title>Sphingomonas sp. HF-S3 16S ribosomal RNA gene Genome sequencing and assembly.</title>
        <authorList>
            <person name="Lee H."/>
        </authorList>
    </citation>
    <scope>NUCLEOTIDE SEQUENCE [LARGE SCALE GENOMIC DNA]</scope>
    <source>
        <strain evidence="2 3">HF-S3</strain>
    </source>
</reference>
<evidence type="ECO:0000313" key="3">
    <source>
        <dbReference type="Proteomes" id="UP001427805"/>
    </source>
</evidence>
<dbReference type="Pfam" id="PF13676">
    <property type="entry name" value="TIR_2"/>
    <property type="match status" value="1"/>
</dbReference>
<dbReference type="PROSITE" id="PS51534">
    <property type="entry name" value="SEFIR"/>
    <property type="match status" value="1"/>
</dbReference>
<dbReference type="InterPro" id="IPR035897">
    <property type="entry name" value="Toll_tir_struct_dom_sf"/>
</dbReference>
<evidence type="ECO:0000313" key="2">
    <source>
        <dbReference type="EMBL" id="MEN3747797.1"/>
    </source>
</evidence>
<protein>
    <submittedName>
        <fullName evidence="2">Toll/interleukin-1 receptor domain-containing protein</fullName>
    </submittedName>
</protein>
<evidence type="ECO:0000259" key="1">
    <source>
        <dbReference type="PROSITE" id="PS51534"/>
    </source>
</evidence>
<dbReference type="InterPro" id="IPR013568">
    <property type="entry name" value="SEFIR_dom"/>
</dbReference>
<gene>
    <name evidence="2" type="ORF">TPR58_11515</name>
</gene>
<organism evidence="2 3">
    <name type="scientific">Sphingomonas rustica</name>
    <dbReference type="NCBI Taxonomy" id="3103142"/>
    <lineage>
        <taxon>Bacteria</taxon>
        <taxon>Pseudomonadati</taxon>
        <taxon>Pseudomonadota</taxon>
        <taxon>Alphaproteobacteria</taxon>
        <taxon>Sphingomonadales</taxon>
        <taxon>Sphingomonadaceae</taxon>
        <taxon>Sphingomonas</taxon>
    </lineage>
</organism>
<feature type="domain" description="SEFIR" evidence="1">
    <location>
        <begin position="4"/>
        <end position="140"/>
    </location>
</feature>
<comment type="caution">
    <text evidence="2">The sequence shown here is derived from an EMBL/GenBank/DDBJ whole genome shotgun (WGS) entry which is preliminary data.</text>
</comment>